<dbReference type="EMBL" id="JBHSQN010000003">
    <property type="protein sequence ID" value="MFC6011056.1"/>
    <property type="molecule type" value="Genomic_DNA"/>
</dbReference>
<keyword evidence="2" id="KW-1185">Reference proteome</keyword>
<dbReference type="InterPro" id="IPR036388">
    <property type="entry name" value="WH-like_DNA-bd_sf"/>
</dbReference>
<organism evidence="1 2">
    <name type="scientific">Nocardia lasii</name>
    <dbReference type="NCBI Taxonomy" id="1616107"/>
    <lineage>
        <taxon>Bacteria</taxon>
        <taxon>Bacillati</taxon>
        <taxon>Actinomycetota</taxon>
        <taxon>Actinomycetes</taxon>
        <taxon>Mycobacteriales</taxon>
        <taxon>Nocardiaceae</taxon>
        <taxon>Nocardia</taxon>
    </lineage>
</organism>
<dbReference type="InterPro" id="IPR013324">
    <property type="entry name" value="RNA_pol_sigma_r3/r4-like"/>
</dbReference>
<proteinExistence type="predicted"/>
<protein>
    <recommendedName>
        <fullName evidence="3">Sigma-70 family RNA polymerase sigma factor</fullName>
    </recommendedName>
</protein>
<evidence type="ECO:0000313" key="1">
    <source>
        <dbReference type="EMBL" id="MFC6011056.1"/>
    </source>
</evidence>
<evidence type="ECO:0000313" key="2">
    <source>
        <dbReference type="Proteomes" id="UP001596223"/>
    </source>
</evidence>
<dbReference type="RefSeq" id="WP_378601977.1">
    <property type="nucleotide sequence ID" value="NZ_JBHSQN010000003.1"/>
</dbReference>
<name>A0ABW1JQ72_9NOCA</name>
<accession>A0ABW1JQ72</accession>
<reference evidence="2" key="1">
    <citation type="journal article" date="2019" name="Int. J. Syst. Evol. Microbiol.">
        <title>The Global Catalogue of Microorganisms (GCM) 10K type strain sequencing project: providing services to taxonomists for standard genome sequencing and annotation.</title>
        <authorList>
            <consortium name="The Broad Institute Genomics Platform"/>
            <consortium name="The Broad Institute Genome Sequencing Center for Infectious Disease"/>
            <person name="Wu L."/>
            <person name="Ma J."/>
        </authorList>
    </citation>
    <scope>NUCLEOTIDE SEQUENCE [LARGE SCALE GENOMIC DNA]</scope>
    <source>
        <strain evidence="2">CCUG 36956</strain>
    </source>
</reference>
<dbReference type="Gene3D" id="1.10.10.10">
    <property type="entry name" value="Winged helix-like DNA-binding domain superfamily/Winged helix DNA-binding domain"/>
    <property type="match status" value="1"/>
</dbReference>
<dbReference type="Proteomes" id="UP001596223">
    <property type="component" value="Unassembled WGS sequence"/>
</dbReference>
<comment type="caution">
    <text evidence="1">The sequence shown here is derived from an EMBL/GenBank/DDBJ whole genome shotgun (WGS) entry which is preliminary data.</text>
</comment>
<sequence length="215" mass="24423">MSTEWGSSAADHPYTRWLGRRLDEAPRNEQTRIFEWVFGATLPEITQFAERCAYRSLSPRFRAHCDDIASRVAYDLVMKPLPAQPVQSWRAYVEGNVGRWKVKELLRREGARKRDAGWQVDDPEAVARLRCEEHCDGIGLVEAGDLCARMLARMPGKYQRVFANIFVISGDGYDRRTIMEVARILAIPDGTVRRISSEGMPLLRAIAREELGDAA</sequence>
<gene>
    <name evidence="1" type="ORF">ACFP3H_08330</name>
</gene>
<dbReference type="SUPFAM" id="SSF88659">
    <property type="entry name" value="Sigma3 and sigma4 domains of RNA polymerase sigma factors"/>
    <property type="match status" value="1"/>
</dbReference>
<evidence type="ECO:0008006" key="3">
    <source>
        <dbReference type="Google" id="ProtNLM"/>
    </source>
</evidence>